<sequence>MHTRAPKTKYRSVAVYRDLQQGYIPATFSNIRETDGCHVFPSLHITLSPHRVGTSRQEKGRKGKDRLLNDSFLEISIPPPAHAHTTDIHPHIELIRRWQTSYKDRQNLKKKSCLCFGDMFSFQPIPSSFSNRNRLISPSNFSTVCGNGGIQVRGMAPQHCQGRLFITITYHTHTQPIDLYTVQRQNEKKASCLCETCHHMSRNTLDATGRTRKSQKEK</sequence>
<proteinExistence type="predicted"/>
<dbReference type="EMBL" id="KV407456">
    <property type="protein sequence ID" value="KZF24318.1"/>
    <property type="molecule type" value="Genomic_DNA"/>
</dbReference>
<dbReference type="RefSeq" id="XP_018189873.1">
    <property type="nucleotide sequence ID" value="XM_018336992.1"/>
</dbReference>
<gene>
    <name evidence="1" type="ORF">L228DRAFT_94312</name>
</gene>
<keyword evidence="2" id="KW-1185">Reference proteome</keyword>
<evidence type="ECO:0000313" key="2">
    <source>
        <dbReference type="Proteomes" id="UP000076632"/>
    </source>
</evidence>
<protein>
    <submittedName>
        <fullName evidence="1">Uncharacterized protein</fullName>
    </submittedName>
</protein>
<dbReference type="AlphaFoldDB" id="A0A165I3C6"/>
<name>A0A165I3C6_XYLHT</name>
<evidence type="ECO:0000313" key="1">
    <source>
        <dbReference type="EMBL" id="KZF24318.1"/>
    </source>
</evidence>
<reference evidence="1 2" key="1">
    <citation type="journal article" date="2016" name="Fungal Biol.">
        <title>The genome of Xylona heveae provides a window into fungal endophytism.</title>
        <authorList>
            <person name="Gazis R."/>
            <person name="Kuo A."/>
            <person name="Riley R."/>
            <person name="LaButti K."/>
            <person name="Lipzen A."/>
            <person name="Lin J."/>
            <person name="Amirebrahimi M."/>
            <person name="Hesse C.N."/>
            <person name="Spatafora J.W."/>
            <person name="Henrissat B."/>
            <person name="Hainaut M."/>
            <person name="Grigoriev I.V."/>
            <person name="Hibbett D.S."/>
        </authorList>
    </citation>
    <scope>NUCLEOTIDE SEQUENCE [LARGE SCALE GENOMIC DNA]</scope>
    <source>
        <strain evidence="1 2">TC161</strain>
    </source>
</reference>
<accession>A0A165I3C6</accession>
<organism evidence="1 2">
    <name type="scientific">Xylona heveae (strain CBS 132557 / TC161)</name>
    <dbReference type="NCBI Taxonomy" id="1328760"/>
    <lineage>
        <taxon>Eukaryota</taxon>
        <taxon>Fungi</taxon>
        <taxon>Dikarya</taxon>
        <taxon>Ascomycota</taxon>
        <taxon>Pezizomycotina</taxon>
        <taxon>Xylonomycetes</taxon>
        <taxon>Xylonales</taxon>
        <taxon>Xylonaceae</taxon>
        <taxon>Xylona</taxon>
    </lineage>
</organism>
<dbReference type="GeneID" id="28902129"/>
<dbReference type="Proteomes" id="UP000076632">
    <property type="component" value="Unassembled WGS sequence"/>
</dbReference>
<dbReference type="InParanoid" id="A0A165I3C6"/>